<gene>
    <name evidence="2" type="ORF">B5M09_004332</name>
</gene>
<protein>
    <recommendedName>
        <fullName evidence="4">Down syndrome critical region protein 3</fullName>
    </recommendedName>
</protein>
<dbReference type="FunFam" id="2.60.40.640:FF:000024">
    <property type="entry name" value="Down syndrome critical region protein 3"/>
    <property type="match status" value="1"/>
</dbReference>
<reference evidence="2" key="1">
    <citation type="submission" date="2018-07" db="EMBL/GenBank/DDBJ databases">
        <title>Annotation of Aphanomyces astaci genome assembly.</title>
        <authorList>
            <person name="Studholme D.J."/>
        </authorList>
    </citation>
    <scope>NUCLEOTIDE SEQUENCE [LARGE SCALE GENOMIC DNA]</scope>
    <source>
        <strain evidence="2">Pc</strain>
    </source>
</reference>
<name>A0A425D2E5_APHAT</name>
<organism evidence="2 3">
    <name type="scientific">Aphanomyces astaci</name>
    <name type="common">Crayfish plague agent</name>
    <dbReference type="NCBI Taxonomy" id="112090"/>
    <lineage>
        <taxon>Eukaryota</taxon>
        <taxon>Sar</taxon>
        <taxon>Stramenopiles</taxon>
        <taxon>Oomycota</taxon>
        <taxon>Saprolegniomycetes</taxon>
        <taxon>Saprolegniales</taxon>
        <taxon>Verrucalvaceae</taxon>
        <taxon>Aphanomyces</taxon>
    </lineage>
</organism>
<proteinExistence type="inferred from homology"/>
<dbReference type="GO" id="GO:0006886">
    <property type="term" value="P:intracellular protein transport"/>
    <property type="evidence" value="ECO:0007669"/>
    <property type="project" value="InterPro"/>
</dbReference>
<dbReference type="EMBL" id="MZMZ02002967">
    <property type="protein sequence ID" value="RQM23419.1"/>
    <property type="molecule type" value="Genomic_DNA"/>
</dbReference>
<keyword evidence="3" id="KW-1185">Reference proteome</keyword>
<comment type="similarity">
    <text evidence="1">Belongs to the VPS26 family.</text>
</comment>
<dbReference type="PANTHER" id="PTHR12233">
    <property type="entry name" value="VACUOLAR PROTEIN SORTING 26 RELATED"/>
    <property type="match status" value="1"/>
</dbReference>
<evidence type="ECO:0000313" key="2">
    <source>
        <dbReference type="EMBL" id="RQM23419.1"/>
    </source>
</evidence>
<dbReference type="AlphaFoldDB" id="A0A425D2E5"/>
<evidence type="ECO:0000256" key="1">
    <source>
        <dbReference type="ARBA" id="ARBA00009100"/>
    </source>
</evidence>
<accession>A0A425D2E5</accession>
<dbReference type="Gene3D" id="2.60.40.640">
    <property type="match status" value="2"/>
</dbReference>
<evidence type="ECO:0000313" key="3">
    <source>
        <dbReference type="Proteomes" id="UP000284702"/>
    </source>
</evidence>
<dbReference type="Pfam" id="PF03643">
    <property type="entry name" value="Vps26"/>
    <property type="match status" value="1"/>
</dbReference>
<sequence length="300" mass="33763">MSTLDIKLNRVDRVFRPHDLIQGHVILHATNAFSHSGISMRVEGSAKLQLSAKSVGLFDAFYNTVSPLELVYFHIPVVGPGKVPVGISKFPFEFELHAVNAQQGLVETYHGVYVSVKYEIICDCARGMMKKTLHRTLEFIVEVPLQNALPDSPEEFIVTPDKLENVRLSTPRNIPTFHIKGNIHRTNCPVNLPFTGEIVVEAASAPLKSIELQLIRVESVTHAEGIARDATEIQNVQIGWGDVARQVSIPLYMIFPRLFTARDHLCCMRAAFKVQFEVNVVVLFEDGYMLTENFPIHLYR</sequence>
<dbReference type="InterPro" id="IPR028934">
    <property type="entry name" value="Vps26-related"/>
</dbReference>
<dbReference type="VEuPathDB" id="FungiDB:H257_10420"/>
<dbReference type="InterPro" id="IPR014752">
    <property type="entry name" value="Arrestin-like_C"/>
</dbReference>
<comment type="caution">
    <text evidence="2">The sequence shown here is derived from an EMBL/GenBank/DDBJ whole genome shotgun (WGS) entry which is preliminary data.</text>
</comment>
<dbReference type="Proteomes" id="UP000284702">
    <property type="component" value="Unassembled WGS sequence"/>
</dbReference>
<evidence type="ECO:0008006" key="4">
    <source>
        <dbReference type="Google" id="ProtNLM"/>
    </source>
</evidence>